<dbReference type="PROSITE" id="PS51257">
    <property type="entry name" value="PROKAR_LIPOPROTEIN"/>
    <property type="match status" value="1"/>
</dbReference>
<proteinExistence type="predicted"/>
<dbReference type="GO" id="GO:0006508">
    <property type="term" value="P:proteolysis"/>
    <property type="evidence" value="ECO:0007669"/>
    <property type="project" value="InterPro"/>
</dbReference>
<evidence type="ECO:0000313" key="4">
    <source>
        <dbReference type="EMBL" id="PRY66951.1"/>
    </source>
</evidence>
<keyword evidence="5" id="KW-1185">Reference proteome</keyword>
<feature type="compositionally biased region" description="Low complexity" evidence="1">
    <location>
        <begin position="46"/>
        <end position="64"/>
    </location>
</feature>
<gene>
    <name evidence="4" type="ORF">B0I08_10832</name>
</gene>
<dbReference type="PANTHER" id="PTHR34385:SF1">
    <property type="entry name" value="PEPTIDOGLYCAN L-ALANYL-D-GLUTAMATE ENDOPEPTIDASE CWLK"/>
    <property type="match status" value="1"/>
</dbReference>
<keyword evidence="4" id="KW-0121">Carboxypeptidase</keyword>
<dbReference type="SUPFAM" id="SSF55166">
    <property type="entry name" value="Hedgehog/DD-peptidase"/>
    <property type="match status" value="1"/>
</dbReference>
<feature type="signal peptide" evidence="2">
    <location>
        <begin position="1"/>
        <end position="37"/>
    </location>
</feature>
<dbReference type="Pfam" id="PF02557">
    <property type="entry name" value="VanY"/>
    <property type="match status" value="1"/>
</dbReference>
<dbReference type="PANTHER" id="PTHR34385">
    <property type="entry name" value="D-ALANYL-D-ALANINE CARBOXYPEPTIDASE"/>
    <property type="match status" value="1"/>
</dbReference>
<feature type="compositionally biased region" description="Pro residues" evidence="1">
    <location>
        <begin position="65"/>
        <end position="95"/>
    </location>
</feature>
<dbReference type="OrthoDB" id="9792074at2"/>
<dbReference type="EMBL" id="PVTL01000008">
    <property type="protein sequence ID" value="PRY66951.1"/>
    <property type="molecule type" value="Genomic_DNA"/>
</dbReference>
<dbReference type="InterPro" id="IPR058193">
    <property type="entry name" value="VanY/YodJ_core_dom"/>
</dbReference>
<comment type="caution">
    <text evidence="4">The sequence shown here is derived from an EMBL/GenBank/DDBJ whole genome shotgun (WGS) entry which is preliminary data.</text>
</comment>
<dbReference type="Proteomes" id="UP000237983">
    <property type="component" value="Unassembled WGS sequence"/>
</dbReference>
<evidence type="ECO:0000259" key="3">
    <source>
        <dbReference type="Pfam" id="PF02557"/>
    </source>
</evidence>
<keyword evidence="4" id="KW-0645">Protease</keyword>
<keyword evidence="4" id="KW-0378">Hydrolase</keyword>
<accession>A0A2T0V9Y2</accession>
<evidence type="ECO:0000256" key="2">
    <source>
        <dbReference type="SAM" id="SignalP"/>
    </source>
</evidence>
<dbReference type="InterPro" id="IPR009045">
    <property type="entry name" value="Zn_M74/Hedgehog-like"/>
</dbReference>
<feature type="region of interest" description="Disordered" evidence="1">
    <location>
        <begin position="43"/>
        <end position="101"/>
    </location>
</feature>
<reference evidence="4 5" key="1">
    <citation type="submission" date="2018-03" db="EMBL/GenBank/DDBJ databases">
        <title>Genomic Encyclopedia of Type Strains, Phase III (KMG-III): the genomes of soil and plant-associated and newly described type strains.</title>
        <authorList>
            <person name="Whitman W."/>
        </authorList>
    </citation>
    <scope>NUCLEOTIDE SEQUENCE [LARGE SCALE GENOMIC DNA]</scope>
    <source>
        <strain evidence="4 5">CGMCC 1.12484</strain>
    </source>
</reference>
<dbReference type="InterPro" id="IPR052179">
    <property type="entry name" value="DD-CPase-like"/>
</dbReference>
<protein>
    <submittedName>
        <fullName evidence="4">D-alanyl-D-alanine carboxypeptidase</fullName>
    </submittedName>
</protein>
<sequence>MVRRVAQERNTHVLWRRVIASALAAALLGTLVACAPAAGFAGGAGTTATPRPSRTAPTNLTPATTAPPTPTALPTPSAPAPEVPVVAPPEPPPPASFDRAARSVDDPTSLWVVANKVRPLNPVDWVPPDLATVPVAYQNQQPLRLEAGNALVAMFAAAASEGAGGMQMQSAYRSYDRQVSVYAGWVSRLGQAQADAQSARPGYSEHQTGLAVDISPIPLSCALDACFGSTPQGIWLAENAWRFGFLLRYPADKVDVTGYTFEPWHFRYIGVELSTEMHTAAVSTLEEFFGLPAAPGYIG</sequence>
<feature type="domain" description="D-alanyl-D-alanine carboxypeptidase-like core" evidence="3">
    <location>
        <begin position="143"/>
        <end position="270"/>
    </location>
</feature>
<name>A0A2T0V9Y2_9MICO</name>
<evidence type="ECO:0000256" key="1">
    <source>
        <dbReference type="SAM" id="MobiDB-lite"/>
    </source>
</evidence>
<dbReference type="Gene3D" id="3.30.1380.10">
    <property type="match status" value="1"/>
</dbReference>
<keyword evidence="2" id="KW-0732">Signal</keyword>
<dbReference type="AlphaFoldDB" id="A0A2T0V9Y2"/>
<dbReference type="CDD" id="cd14852">
    <property type="entry name" value="LD-carboxypeptidase"/>
    <property type="match status" value="1"/>
</dbReference>
<dbReference type="InterPro" id="IPR003709">
    <property type="entry name" value="VanY-like_core_dom"/>
</dbReference>
<dbReference type="GO" id="GO:0004180">
    <property type="term" value="F:carboxypeptidase activity"/>
    <property type="evidence" value="ECO:0007669"/>
    <property type="project" value="UniProtKB-KW"/>
</dbReference>
<evidence type="ECO:0000313" key="5">
    <source>
        <dbReference type="Proteomes" id="UP000237983"/>
    </source>
</evidence>
<feature type="chain" id="PRO_5039384443" evidence="2">
    <location>
        <begin position="38"/>
        <end position="299"/>
    </location>
</feature>
<organism evidence="4 5">
    <name type="scientific">Glaciihabitans tibetensis</name>
    <dbReference type="NCBI Taxonomy" id="1266600"/>
    <lineage>
        <taxon>Bacteria</taxon>
        <taxon>Bacillati</taxon>
        <taxon>Actinomycetota</taxon>
        <taxon>Actinomycetes</taxon>
        <taxon>Micrococcales</taxon>
        <taxon>Microbacteriaceae</taxon>
        <taxon>Glaciihabitans</taxon>
    </lineage>
</organism>